<organism evidence="2">
    <name type="scientific">freshwater metagenome</name>
    <dbReference type="NCBI Taxonomy" id="449393"/>
    <lineage>
        <taxon>unclassified sequences</taxon>
        <taxon>metagenomes</taxon>
        <taxon>ecological metagenomes</taxon>
    </lineage>
</organism>
<name>A0A6J6DZB4_9ZZZZ</name>
<feature type="transmembrane region" description="Helical" evidence="1">
    <location>
        <begin position="16"/>
        <end position="35"/>
    </location>
</feature>
<dbReference type="AlphaFoldDB" id="A0A6J6DZB4"/>
<gene>
    <name evidence="2" type="ORF">UFOPK1619_00786</name>
</gene>
<evidence type="ECO:0000256" key="1">
    <source>
        <dbReference type="SAM" id="Phobius"/>
    </source>
</evidence>
<dbReference type="EMBL" id="CAEZTI010000154">
    <property type="protein sequence ID" value="CAB4568369.1"/>
    <property type="molecule type" value="Genomic_DNA"/>
</dbReference>
<keyword evidence="1" id="KW-0472">Membrane</keyword>
<sequence>MGFNPTRKQVARKSDIWFVGMAIGVAVVLVAWAFFG</sequence>
<keyword evidence="1" id="KW-1133">Transmembrane helix</keyword>
<protein>
    <submittedName>
        <fullName evidence="2">Unannotated protein</fullName>
    </submittedName>
</protein>
<evidence type="ECO:0000313" key="2">
    <source>
        <dbReference type="EMBL" id="CAB4568369.1"/>
    </source>
</evidence>
<keyword evidence="1" id="KW-0812">Transmembrane</keyword>
<accession>A0A6J6DZB4</accession>
<reference evidence="2" key="1">
    <citation type="submission" date="2020-05" db="EMBL/GenBank/DDBJ databases">
        <authorList>
            <person name="Chiriac C."/>
            <person name="Salcher M."/>
            <person name="Ghai R."/>
            <person name="Kavagutti S V."/>
        </authorList>
    </citation>
    <scope>NUCLEOTIDE SEQUENCE</scope>
</reference>
<proteinExistence type="predicted"/>